<gene>
    <name evidence="2" type="ORF">Nepgr_027287</name>
</gene>
<evidence type="ECO:0000256" key="1">
    <source>
        <dbReference type="SAM" id="MobiDB-lite"/>
    </source>
</evidence>
<reference evidence="2" key="1">
    <citation type="submission" date="2023-05" db="EMBL/GenBank/DDBJ databases">
        <title>Nepenthes gracilis genome sequencing.</title>
        <authorList>
            <person name="Fukushima K."/>
        </authorList>
    </citation>
    <scope>NUCLEOTIDE SEQUENCE</scope>
    <source>
        <strain evidence="2">SING2019-196</strain>
    </source>
</reference>
<evidence type="ECO:0000313" key="3">
    <source>
        <dbReference type="Proteomes" id="UP001279734"/>
    </source>
</evidence>
<dbReference type="EMBL" id="BSYO01000029">
    <property type="protein sequence ID" value="GMH25444.1"/>
    <property type="molecule type" value="Genomic_DNA"/>
</dbReference>
<name>A0AAD3TAJ3_NEPGR</name>
<dbReference type="Proteomes" id="UP001279734">
    <property type="component" value="Unassembled WGS sequence"/>
</dbReference>
<proteinExistence type="predicted"/>
<evidence type="ECO:0000313" key="2">
    <source>
        <dbReference type="EMBL" id="GMH25444.1"/>
    </source>
</evidence>
<feature type="region of interest" description="Disordered" evidence="1">
    <location>
        <begin position="1"/>
        <end position="65"/>
    </location>
</feature>
<comment type="caution">
    <text evidence="2">The sequence shown here is derived from an EMBL/GenBank/DDBJ whole genome shotgun (WGS) entry which is preliminary data.</text>
</comment>
<organism evidence="2 3">
    <name type="scientific">Nepenthes gracilis</name>
    <name type="common">Slender pitcher plant</name>
    <dbReference type="NCBI Taxonomy" id="150966"/>
    <lineage>
        <taxon>Eukaryota</taxon>
        <taxon>Viridiplantae</taxon>
        <taxon>Streptophyta</taxon>
        <taxon>Embryophyta</taxon>
        <taxon>Tracheophyta</taxon>
        <taxon>Spermatophyta</taxon>
        <taxon>Magnoliopsida</taxon>
        <taxon>eudicotyledons</taxon>
        <taxon>Gunneridae</taxon>
        <taxon>Pentapetalae</taxon>
        <taxon>Caryophyllales</taxon>
        <taxon>Nepenthaceae</taxon>
        <taxon>Nepenthes</taxon>
    </lineage>
</organism>
<protein>
    <submittedName>
        <fullName evidence="2">Uncharacterized protein</fullName>
    </submittedName>
</protein>
<sequence length="116" mass="12892">MTSVLRQSPEDPLQKAQRSIRTPARSTPPHCTPSKISQDDTRSSKGAQRHITPSKMRSESTTQVADTRYQSDQICVSQKQALCPVLANALRKPYGESVQIISGHSTQELRKICTQD</sequence>
<accession>A0AAD3TAJ3</accession>
<dbReference type="AlphaFoldDB" id="A0AAD3TAJ3"/>
<keyword evidence="3" id="KW-1185">Reference proteome</keyword>